<dbReference type="Gene3D" id="1.20.1270.60">
    <property type="entry name" value="Arfaptin homology (AH) domain/BAR domain"/>
    <property type="match status" value="1"/>
</dbReference>
<dbReference type="OMA" id="VRCGFLK"/>
<dbReference type="eggNOG" id="ENOG502RWSI">
    <property type="taxonomic scope" value="Eukaryota"/>
</dbReference>
<dbReference type="SUPFAM" id="SSF103657">
    <property type="entry name" value="BAR/IMD domain-like"/>
    <property type="match status" value="1"/>
</dbReference>
<dbReference type="InterPro" id="IPR027267">
    <property type="entry name" value="AH/BAR_dom_sf"/>
</dbReference>
<evidence type="ECO:0000313" key="2">
    <source>
        <dbReference type="EMBL" id="EJK45109.1"/>
    </source>
</evidence>
<organism evidence="2 3">
    <name type="scientific">Thalassiosira oceanica</name>
    <name type="common">Marine diatom</name>
    <dbReference type="NCBI Taxonomy" id="159749"/>
    <lineage>
        <taxon>Eukaryota</taxon>
        <taxon>Sar</taxon>
        <taxon>Stramenopiles</taxon>
        <taxon>Ochrophyta</taxon>
        <taxon>Bacillariophyta</taxon>
        <taxon>Coscinodiscophyceae</taxon>
        <taxon>Thalassiosirophycidae</taxon>
        <taxon>Thalassiosirales</taxon>
        <taxon>Thalassiosiraceae</taxon>
        <taxon>Thalassiosira</taxon>
    </lineage>
</organism>
<proteinExistence type="predicted"/>
<keyword evidence="3" id="KW-1185">Reference proteome</keyword>
<comment type="caution">
    <text evidence="2">The sequence shown here is derived from an EMBL/GenBank/DDBJ whole genome shotgun (WGS) entry which is preliminary data.</text>
</comment>
<dbReference type="OrthoDB" id="187343at2759"/>
<accession>K0R229</accession>
<reference evidence="2 3" key="1">
    <citation type="journal article" date="2012" name="Genome Biol.">
        <title>Genome and low-iron response of an oceanic diatom adapted to chronic iron limitation.</title>
        <authorList>
            <person name="Lommer M."/>
            <person name="Specht M."/>
            <person name="Roy A.S."/>
            <person name="Kraemer L."/>
            <person name="Andreson R."/>
            <person name="Gutowska M.A."/>
            <person name="Wolf J."/>
            <person name="Bergner S.V."/>
            <person name="Schilhabel M.B."/>
            <person name="Klostermeier U.C."/>
            <person name="Beiko R.G."/>
            <person name="Rosenstiel P."/>
            <person name="Hippler M."/>
            <person name="Laroche J."/>
        </authorList>
    </citation>
    <scope>NUCLEOTIDE SEQUENCE [LARGE SCALE GENOMIC DNA]</scope>
    <source>
        <strain evidence="2 3">CCMP1005</strain>
    </source>
</reference>
<evidence type="ECO:0000313" key="3">
    <source>
        <dbReference type="Proteomes" id="UP000266841"/>
    </source>
</evidence>
<feature type="region of interest" description="Disordered" evidence="1">
    <location>
        <begin position="367"/>
        <end position="388"/>
    </location>
</feature>
<protein>
    <recommendedName>
        <fullName evidence="4">PH domain-containing protein</fullName>
    </recommendedName>
</protein>
<dbReference type="EMBL" id="AGNL01048766">
    <property type="protein sequence ID" value="EJK45109.1"/>
    <property type="molecule type" value="Genomic_DNA"/>
</dbReference>
<evidence type="ECO:0008006" key="4">
    <source>
        <dbReference type="Google" id="ProtNLM"/>
    </source>
</evidence>
<dbReference type="Proteomes" id="UP000266841">
    <property type="component" value="Unassembled WGS sequence"/>
</dbReference>
<dbReference type="AlphaFoldDB" id="K0R229"/>
<name>K0R229_THAOC</name>
<gene>
    <name evidence="2" type="ORF">THAOC_36288</name>
</gene>
<evidence type="ECO:0000256" key="1">
    <source>
        <dbReference type="SAM" id="MobiDB-lite"/>
    </source>
</evidence>
<sequence length="557" mass="62338">MDSVEDEGEYYDHDDELPTSITADLRMDPGAVDDTSFSPVLEAGPPASSHDKLRAYEAKRRGAYESKLMSSSLYWQAFRTLMHDSLLETQKAESLLRGWTHASETYGAAMRCVGAFSVDERGAPVTDERKRKKILDQLYTTHGGSDGSSRAQSDALLAIAEEETCGSIIDRLSDSAMSISENYHGVAKFLSLDILPELSSLLNHLKSEIVFVEKLGDSILKELESAEQVVCKSWDSYNSTVMAAAANDEIPNLADAEEEEKEPLDVWVAEMRYRMAVAFLSSVWEKCSTELSKLFLSMKDTECTRRSQLKDFMIKATEMQDELWQRLPSSIETIQKELNEWPMDRNRVENDVQASIRERAQAIQIEEAEHKKPSDVADTNPELSSVNDREGNFELSSPLVSDLLRKAKVVEKRGAMMMSGWKSALVIFTKDSFLQVFELPANCKLQPGSAPEVAFQNLIPPIVVPSMDGVKSGVKFPSSRYWFDNLVPAESFSLRNCEVSLKEGKDRGQFEIVETSTSSGASKMFTNTTKRKLTFRTAGYEDAMNFVNTLNQSKAKK</sequence>